<feature type="domain" description="ATP-grasp" evidence="18">
    <location>
        <begin position="137"/>
        <end position="347"/>
    </location>
</feature>
<dbReference type="PROSITE" id="PS50215">
    <property type="entry name" value="ADAM_MEPRO"/>
    <property type="match status" value="1"/>
</dbReference>
<evidence type="ECO:0000256" key="2">
    <source>
        <dbReference type="ARBA" id="ARBA00005609"/>
    </source>
</evidence>
<dbReference type="FunFam" id="3.30.470.20:FF:000036">
    <property type="entry name" value="Inositol hexakisphosphate and diphosphoinositol-pentakisphosphate kinase"/>
    <property type="match status" value="1"/>
</dbReference>
<proteinExistence type="inferred from homology"/>
<dbReference type="InterPro" id="IPR040557">
    <property type="entry name" value="VIP1_N"/>
</dbReference>
<dbReference type="GO" id="GO:0006508">
    <property type="term" value="P:proteolysis"/>
    <property type="evidence" value="ECO:0007669"/>
    <property type="project" value="InterPro"/>
</dbReference>
<keyword evidence="5" id="KW-0597">Phosphoprotein</keyword>
<sequence>MDDEKKCSLLLNSGTIGICAMDTKSRSKPMRNILDRLLASGDFSLIIFGDKVILDEPVDHWPLCDFLISFFSTGFPLEKAIDYVKLRKPVCLNDLPMQQLLLDRRLVLTMLDAVGVPTPKRLVTWHKDAPTLTKEVKMKARRIGFDVDRYINATITAKMVSSEEIQVENDSLKKPFVEKPVSGEDHNIYIYYSKEEGGGIRKLFRKKGNKSSEYFKEESDIRCDGVNSYIYEEFMQVDNAEDVKVYTIGQHYSHAETRKSPVVDGVVRRNAEGKEIRYVTELSPEEVDIARKVCVTFGQTVCGFDLLRANGKSYVIDVNGWSFVKGNQDYYDESASRIRKIFLNEVSRRGNKLVRQQTFSSKGQWNMKAFLSVMRHADRTPKQKVKFFFETQPFLDLVKGCEDELVYKTMDKFKIVMDTVKYCIDNSIGDVDALKQIDNILEHKGKLSGTKIQLRSIFEKGTKNLKKMQLIIKWGGLFTHAGYLQSKDLGENLRTDLNIINKDLIQDLKVLSSSEKRVIDTAETFCKALLDKDIPSGLIVINKEMLDDSNAAKEQTDYVKSKLQHILNPDYHAIPPSVFVMPEGWTDFAEPVRTMIKLMKRMRIIMVENLKVPRAKVEFCCFENEQLFLERWDKLFKEFCDVEHNKFEPSKISELYDALKFDLLHNREFLYYTFKHDDENLVQSLCVQSKALFDIIGPHEFGIENKEKLEIGKTNTRFLLNSIHSELVTASISPNALTRLYFTKESKVYCLLNVVLLNGLKTKVIPTDIAELDYLTQITFELYERTGGIDDDRNEPEFSVRIGLSPGAHDPNLIELQLDSSHALSVQPLNPPIRTYDFVTKPTIYKTNGKLHLKFKSFNSTFHAELESSSLNLNGYAEIHGDDGVQFLPLPYHTVYNGVMKEDNQIVKGSSAQIVITSQNPLTMEGSIIMDTNYHIKQINQYKRAQRRADVEVASPYSRDPEDYLSDFILIKEDYGVIEKHDHISHLIKRNSFSTCGTDTSSYTGKSSKFGAVKDSTSCPLPNKKVLLMGVAADCSYVQAKGGVSQALQSILSNWNSATQTYESTFNVQLGVGKVMIQQSCSADNSLTWNVDCSNPQFTISNRLSAFAQWRGTLGDDGMGLWHLMTQCSTQPAVGIAWLSTLCQQNAVAQSDPSGSGGTVYVSGVGVSSIVPTEWKVVAHEIGHNFGAIHDCTSSTCSASGASNVCSPCSPCDCNSQFCN</sequence>
<dbReference type="GO" id="GO:0046872">
    <property type="term" value="F:metal ion binding"/>
    <property type="evidence" value="ECO:0007669"/>
    <property type="project" value="UniProtKB-KW"/>
</dbReference>
<evidence type="ECO:0000259" key="17">
    <source>
        <dbReference type="PROSITE" id="PS50215"/>
    </source>
</evidence>
<dbReference type="InterPro" id="IPR000560">
    <property type="entry name" value="His_Pase_clade-2"/>
</dbReference>
<feature type="domain" description="Peptidase M12B" evidence="17">
    <location>
        <begin position="1025"/>
        <end position="1220"/>
    </location>
</feature>
<feature type="binding site" evidence="14">
    <location>
        <position position="1190"/>
    </location>
    <ligand>
        <name>Zn(2+)</name>
        <dbReference type="ChEBI" id="CHEBI:29105"/>
        <note>catalytic</note>
    </ligand>
</feature>
<keyword evidence="9 15" id="KW-0067">ATP-binding</keyword>
<dbReference type="EMBL" id="JADGKB010000136">
    <property type="protein sequence ID" value="KAJ3252585.1"/>
    <property type="molecule type" value="Genomic_DNA"/>
</dbReference>
<dbReference type="PANTHER" id="PTHR12750">
    <property type="entry name" value="DIPHOSPHOINOSITOL PENTAKISPHOSPHATE KINASE"/>
    <property type="match status" value="1"/>
</dbReference>
<comment type="catalytic activity">
    <reaction evidence="12">
        <text>1D-myo-inositol hexakisphosphate + ATP = 1-diphospho-1D-myo-inositol 2,3,4,5,6-pentakisphosphate + ADP</text>
        <dbReference type="Rhea" id="RHEA:37459"/>
        <dbReference type="ChEBI" id="CHEBI:30616"/>
        <dbReference type="ChEBI" id="CHEBI:58130"/>
        <dbReference type="ChEBI" id="CHEBI:74946"/>
        <dbReference type="ChEBI" id="CHEBI:456216"/>
        <dbReference type="EC" id="2.7.4.24"/>
    </reaction>
    <physiologicalReaction direction="left-to-right" evidence="12">
        <dbReference type="Rhea" id="RHEA:37460"/>
    </physiologicalReaction>
</comment>
<dbReference type="Gene3D" id="3.40.50.1240">
    <property type="entry name" value="Phosphoglycerate mutase-like"/>
    <property type="match status" value="1"/>
</dbReference>
<dbReference type="SUPFAM" id="SSF56059">
    <property type="entry name" value="Glutathione synthetase ATP-binding domain-like"/>
    <property type="match status" value="1"/>
</dbReference>
<dbReference type="GO" id="GO:0006020">
    <property type="term" value="P:inositol metabolic process"/>
    <property type="evidence" value="ECO:0007669"/>
    <property type="project" value="TreeGrafter"/>
</dbReference>
<name>A0AAD5UAF1_9FUNG</name>
<comment type="catalytic activity">
    <reaction evidence="11">
        <text>5-diphospho-1D-myo-inositol 1,2,3,4,6-pentakisphosphate + ATP + H(+) = 1,5-bis(diphospho)-1D-myo-inositol 2,3,4,6-tetrakisphosphate + ADP</text>
        <dbReference type="Rhea" id="RHEA:10276"/>
        <dbReference type="ChEBI" id="CHEBI:15378"/>
        <dbReference type="ChEBI" id="CHEBI:30616"/>
        <dbReference type="ChEBI" id="CHEBI:58628"/>
        <dbReference type="ChEBI" id="CHEBI:77983"/>
        <dbReference type="ChEBI" id="CHEBI:456216"/>
        <dbReference type="EC" id="2.7.4.24"/>
    </reaction>
    <physiologicalReaction direction="left-to-right" evidence="11">
        <dbReference type="Rhea" id="RHEA:10277"/>
    </physiologicalReaction>
</comment>
<evidence type="ECO:0000256" key="9">
    <source>
        <dbReference type="ARBA" id="ARBA00022840"/>
    </source>
</evidence>
<dbReference type="Pfam" id="PF13688">
    <property type="entry name" value="Reprolysin_5"/>
    <property type="match status" value="1"/>
</dbReference>
<evidence type="ECO:0000256" key="5">
    <source>
        <dbReference type="ARBA" id="ARBA00022553"/>
    </source>
</evidence>
<evidence type="ECO:0000256" key="8">
    <source>
        <dbReference type="ARBA" id="ARBA00022777"/>
    </source>
</evidence>
<keyword evidence="20" id="KW-1185">Reference proteome</keyword>
<dbReference type="InterPro" id="IPR013651">
    <property type="entry name" value="ATP-grasp_RimK-type"/>
</dbReference>
<dbReference type="InterPro" id="IPR024079">
    <property type="entry name" value="MetalloPept_cat_dom_sf"/>
</dbReference>
<gene>
    <name evidence="19" type="ORF">HK103_001384</name>
</gene>
<evidence type="ECO:0000313" key="20">
    <source>
        <dbReference type="Proteomes" id="UP001210925"/>
    </source>
</evidence>
<evidence type="ECO:0000256" key="4">
    <source>
        <dbReference type="ARBA" id="ARBA00022490"/>
    </source>
</evidence>
<keyword evidence="14" id="KW-0862">Zinc</keyword>
<keyword evidence="8 16" id="KW-0418">Kinase</keyword>
<dbReference type="Gene3D" id="3.30.470.20">
    <property type="entry name" value="ATP-grasp fold, B domain"/>
    <property type="match status" value="1"/>
</dbReference>
<dbReference type="GO" id="GO:0005829">
    <property type="term" value="C:cytosol"/>
    <property type="evidence" value="ECO:0007669"/>
    <property type="project" value="TreeGrafter"/>
</dbReference>
<evidence type="ECO:0000256" key="7">
    <source>
        <dbReference type="ARBA" id="ARBA00022741"/>
    </source>
</evidence>
<dbReference type="GO" id="GO:0032958">
    <property type="term" value="P:inositol phosphate biosynthetic process"/>
    <property type="evidence" value="ECO:0007669"/>
    <property type="project" value="UniProtKB-ARBA"/>
</dbReference>
<comment type="function">
    <text evidence="16">Bifunctional inositol kinase that acts in concert with the IP6K kinases to synthesize the diphosphate group-containing inositol pyrophosphates diphosphoinositol pentakisphosphate, PP-InsP5, and bis-diphosphoinositol tetrakisphosphate, (PP)2-InsP4. PP-InsP5 and (PP)2-InsP4, also respectively called InsP7 and InsP8, may regulate a variety of cellular processes, including apoptosis, vesicle trafficking, cytoskeletal dynamics, and exocytosis. Phosphorylates inositol hexakisphosphate (InsP6).</text>
</comment>
<dbReference type="Gene3D" id="3.40.390.10">
    <property type="entry name" value="Collagenase (Catalytic Domain)"/>
    <property type="match status" value="1"/>
</dbReference>
<evidence type="ECO:0000256" key="16">
    <source>
        <dbReference type="RuleBase" id="RU365032"/>
    </source>
</evidence>
<keyword evidence="14" id="KW-0479">Metal-binding</keyword>
<accession>A0AAD5UAF1</accession>
<organism evidence="19 20">
    <name type="scientific">Boothiomyces macroporosus</name>
    <dbReference type="NCBI Taxonomy" id="261099"/>
    <lineage>
        <taxon>Eukaryota</taxon>
        <taxon>Fungi</taxon>
        <taxon>Fungi incertae sedis</taxon>
        <taxon>Chytridiomycota</taxon>
        <taxon>Chytridiomycota incertae sedis</taxon>
        <taxon>Chytridiomycetes</taxon>
        <taxon>Rhizophydiales</taxon>
        <taxon>Terramycetaceae</taxon>
        <taxon>Boothiomyces</taxon>
    </lineage>
</organism>
<dbReference type="InterPro" id="IPR037446">
    <property type="entry name" value="His_Pase_VIP1"/>
</dbReference>
<feature type="binding site" evidence="14">
    <location>
        <position position="1180"/>
    </location>
    <ligand>
        <name>Zn(2+)</name>
        <dbReference type="ChEBI" id="CHEBI:29105"/>
        <note>catalytic</note>
    </ligand>
</feature>
<keyword evidence="4 16" id="KW-0963">Cytoplasm</keyword>
<dbReference type="Pfam" id="PF18086">
    <property type="entry name" value="PPIP5K2_N"/>
    <property type="match status" value="1"/>
</dbReference>
<evidence type="ECO:0000259" key="18">
    <source>
        <dbReference type="PROSITE" id="PS50975"/>
    </source>
</evidence>
<dbReference type="SUPFAM" id="SSF55486">
    <property type="entry name" value="Metalloproteases ('zincins'), catalytic domain"/>
    <property type="match status" value="1"/>
</dbReference>
<comment type="caution">
    <text evidence="14">Lacks conserved residue(s) required for the propagation of feature annotation.</text>
</comment>
<dbReference type="EC" id="2.7.4.24" evidence="3 16"/>
<evidence type="ECO:0000256" key="1">
    <source>
        <dbReference type="ARBA" id="ARBA00004245"/>
    </source>
</evidence>
<comment type="similarity">
    <text evidence="2 16">Belongs to the histidine acid phosphatase family. VIP1 subfamily.</text>
</comment>
<evidence type="ECO:0000256" key="11">
    <source>
        <dbReference type="ARBA" id="ARBA00033696"/>
    </source>
</evidence>
<keyword evidence="6 16" id="KW-0808">Transferase</keyword>
<keyword evidence="7 15" id="KW-0547">Nucleotide-binding</keyword>
<feature type="active site" evidence="14">
    <location>
        <position position="1181"/>
    </location>
</feature>
<evidence type="ECO:0000256" key="10">
    <source>
        <dbReference type="ARBA" id="ARBA00023212"/>
    </source>
</evidence>
<dbReference type="PANTHER" id="PTHR12750:SF9">
    <property type="entry name" value="INOSITOL HEXAKISPHOSPHATE AND DIPHOSPHOINOSITOL-PENTAKISPHOSPHATE KINASE"/>
    <property type="match status" value="1"/>
</dbReference>
<evidence type="ECO:0000256" key="6">
    <source>
        <dbReference type="ARBA" id="ARBA00022679"/>
    </source>
</evidence>
<evidence type="ECO:0000256" key="13">
    <source>
        <dbReference type="ARBA" id="ARBA00071668"/>
    </source>
</evidence>
<dbReference type="GO" id="GO:0004222">
    <property type="term" value="F:metalloendopeptidase activity"/>
    <property type="evidence" value="ECO:0007669"/>
    <property type="project" value="InterPro"/>
</dbReference>
<reference evidence="19" key="1">
    <citation type="submission" date="2020-05" db="EMBL/GenBank/DDBJ databases">
        <title>Phylogenomic resolution of chytrid fungi.</title>
        <authorList>
            <person name="Stajich J.E."/>
            <person name="Amses K."/>
            <person name="Simmons R."/>
            <person name="Seto K."/>
            <person name="Myers J."/>
            <person name="Bonds A."/>
            <person name="Quandt C.A."/>
            <person name="Barry K."/>
            <person name="Liu P."/>
            <person name="Grigoriev I."/>
            <person name="Longcore J.E."/>
            <person name="James T.Y."/>
        </authorList>
    </citation>
    <scope>NUCLEOTIDE SEQUENCE</scope>
    <source>
        <strain evidence="19">PLAUS21</strain>
    </source>
</reference>
<dbReference type="Proteomes" id="UP001210925">
    <property type="component" value="Unassembled WGS sequence"/>
</dbReference>
<dbReference type="Pfam" id="PF08443">
    <property type="entry name" value="RimK"/>
    <property type="match status" value="1"/>
</dbReference>
<evidence type="ECO:0000313" key="19">
    <source>
        <dbReference type="EMBL" id="KAJ3252585.1"/>
    </source>
</evidence>
<dbReference type="InterPro" id="IPR001590">
    <property type="entry name" value="Peptidase_M12B"/>
</dbReference>
<keyword evidence="14" id="KW-1015">Disulfide bond</keyword>
<dbReference type="FunFam" id="3.40.50.11950:FF:000002">
    <property type="entry name" value="Inositol hexakisphosphate and diphosphoinositol-pentakisphosphate kinase"/>
    <property type="match status" value="1"/>
</dbReference>
<comment type="subcellular location">
    <subcellularLocation>
        <location evidence="1 16">Cytoplasm</location>
        <location evidence="1 16">Cytoskeleton</location>
    </subcellularLocation>
</comment>
<evidence type="ECO:0000256" key="3">
    <source>
        <dbReference type="ARBA" id="ARBA00012893"/>
    </source>
</evidence>
<comment type="caution">
    <text evidence="19">The sequence shown here is derived from an EMBL/GenBank/DDBJ whole genome shotgun (WGS) entry which is preliminary data.</text>
</comment>
<dbReference type="GO" id="GO:0005524">
    <property type="term" value="F:ATP binding"/>
    <property type="evidence" value="ECO:0007669"/>
    <property type="project" value="UniProtKB-UniRule"/>
</dbReference>
<feature type="disulfide bond" evidence="14">
    <location>
        <begin position="1214"/>
        <end position="1219"/>
    </location>
</feature>
<evidence type="ECO:0000256" key="12">
    <source>
        <dbReference type="ARBA" id="ARBA00034629"/>
    </source>
</evidence>
<dbReference type="AlphaFoldDB" id="A0AAD5UAF1"/>
<dbReference type="InterPro" id="IPR011761">
    <property type="entry name" value="ATP-grasp"/>
</dbReference>
<dbReference type="SUPFAM" id="SSF53254">
    <property type="entry name" value="Phosphoglycerate mutase-like"/>
    <property type="match status" value="1"/>
</dbReference>
<dbReference type="GO" id="GO:0052843">
    <property type="term" value="F:inositol-1-diphosphate-2,3,4,5,6-pentakisphosphate diphosphatase activity"/>
    <property type="evidence" value="ECO:0007669"/>
    <property type="project" value="UniProtKB-ARBA"/>
</dbReference>
<dbReference type="Pfam" id="PF00328">
    <property type="entry name" value="His_Phos_2"/>
    <property type="match status" value="1"/>
</dbReference>
<dbReference type="GO" id="GO:0033857">
    <property type="term" value="F:5-diphosphoinositol pentakisphosphate 1-kinase activity"/>
    <property type="evidence" value="ECO:0007669"/>
    <property type="project" value="TreeGrafter"/>
</dbReference>
<dbReference type="GO" id="GO:0005856">
    <property type="term" value="C:cytoskeleton"/>
    <property type="evidence" value="ECO:0007669"/>
    <property type="project" value="UniProtKB-SubCell"/>
</dbReference>
<dbReference type="InterPro" id="IPR029033">
    <property type="entry name" value="His_PPase_superfam"/>
</dbReference>
<protein>
    <recommendedName>
        <fullName evidence="13 16">Inositol hexakisphosphate and diphosphoinositol-pentakisphosphate kinase</fullName>
        <ecNumber evidence="3 16">2.7.4.24</ecNumber>
    </recommendedName>
</protein>
<dbReference type="PROSITE" id="PS50975">
    <property type="entry name" value="ATP_GRASP"/>
    <property type="match status" value="1"/>
</dbReference>
<feature type="binding site" evidence="14">
    <location>
        <position position="1184"/>
    </location>
    <ligand>
        <name>Zn(2+)</name>
        <dbReference type="ChEBI" id="CHEBI:29105"/>
        <note>catalytic</note>
    </ligand>
</feature>
<keyword evidence="10" id="KW-0206">Cytoskeleton</keyword>
<dbReference type="GO" id="GO:0052723">
    <property type="term" value="F:inositol hexakisphosphate 1-kinase activity"/>
    <property type="evidence" value="ECO:0007669"/>
    <property type="project" value="UniProtKB-ARBA"/>
</dbReference>
<dbReference type="Gene3D" id="3.40.50.11950">
    <property type="match status" value="1"/>
</dbReference>
<evidence type="ECO:0000256" key="14">
    <source>
        <dbReference type="PROSITE-ProRule" id="PRU00276"/>
    </source>
</evidence>
<evidence type="ECO:0000256" key="15">
    <source>
        <dbReference type="PROSITE-ProRule" id="PRU00409"/>
    </source>
</evidence>